<protein>
    <submittedName>
        <fullName evidence="5">Repair protein RecO protein</fullName>
    </submittedName>
</protein>
<dbReference type="AlphaFoldDB" id="A0A0G0J856"/>
<dbReference type="GO" id="GO:0006310">
    <property type="term" value="P:DNA recombination"/>
    <property type="evidence" value="ECO:0007669"/>
    <property type="project" value="UniProtKB-KW"/>
</dbReference>
<feature type="domain" description="DNA replication/recombination mediator RecO N-terminal" evidence="4">
    <location>
        <begin position="1"/>
        <end position="75"/>
    </location>
</feature>
<dbReference type="PANTHER" id="PTHR33991">
    <property type="entry name" value="DNA REPAIR PROTEIN RECO"/>
    <property type="match status" value="1"/>
</dbReference>
<sequence length="193" mass="22197">MHHIYHTEGIILGSRNFGEAGKYYYIFTRDLGMITAGAQGVRKMSSKLRFVLQDFAYLKIDLVQGKNIFRLTNASKTNKLEQITKQPETFEVFANIARLLKRLLAGVESNESLFVDLIHSLSVLEKTRTKENLHNVEIIIVLRILNNLGYIGENEMLQNLVKSPFEENLVFEVSKDRTKVLHHINKALKETHL</sequence>
<reference evidence="5 6" key="1">
    <citation type="journal article" date="2015" name="Nature">
        <title>rRNA introns, odd ribosomes, and small enigmatic genomes across a large radiation of phyla.</title>
        <authorList>
            <person name="Brown C.T."/>
            <person name="Hug L.A."/>
            <person name="Thomas B.C."/>
            <person name="Sharon I."/>
            <person name="Castelle C.J."/>
            <person name="Singh A."/>
            <person name="Wilkins M.J."/>
            <person name="Williams K.H."/>
            <person name="Banfield J.F."/>
        </authorList>
    </citation>
    <scope>NUCLEOTIDE SEQUENCE [LARGE SCALE GENOMIC DNA]</scope>
</reference>
<evidence type="ECO:0000256" key="2">
    <source>
        <dbReference type="ARBA" id="ARBA00023172"/>
    </source>
</evidence>
<dbReference type="EMBL" id="LBTA01000016">
    <property type="protein sequence ID" value="KKQ32879.1"/>
    <property type="molecule type" value="Genomic_DNA"/>
</dbReference>
<evidence type="ECO:0000256" key="3">
    <source>
        <dbReference type="ARBA" id="ARBA00023204"/>
    </source>
</evidence>
<dbReference type="InterPro" id="IPR022572">
    <property type="entry name" value="DNA_rep/recomb_RecO_N"/>
</dbReference>
<dbReference type="NCBIfam" id="TIGR00613">
    <property type="entry name" value="reco"/>
    <property type="match status" value="1"/>
</dbReference>
<dbReference type="Gene3D" id="2.40.50.140">
    <property type="entry name" value="Nucleic acid-binding proteins"/>
    <property type="match status" value="1"/>
</dbReference>
<keyword evidence="1" id="KW-0227">DNA damage</keyword>
<accession>A0A0G0J856</accession>
<dbReference type="PANTHER" id="PTHR33991:SF1">
    <property type="entry name" value="DNA REPAIR PROTEIN RECO"/>
    <property type="match status" value="1"/>
</dbReference>
<evidence type="ECO:0000313" key="6">
    <source>
        <dbReference type="Proteomes" id="UP000034701"/>
    </source>
</evidence>
<proteinExistence type="predicted"/>
<dbReference type="Proteomes" id="UP000034701">
    <property type="component" value="Unassembled WGS sequence"/>
</dbReference>
<evidence type="ECO:0000256" key="1">
    <source>
        <dbReference type="ARBA" id="ARBA00022763"/>
    </source>
</evidence>
<keyword evidence="2" id="KW-0233">DNA recombination</keyword>
<dbReference type="InterPro" id="IPR003717">
    <property type="entry name" value="RecO"/>
</dbReference>
<comment type="caution">
    <text evidence="5">The sequence shown here is derived from an EMBL/GenBank/DDBJ whole genome shotgun (WGS) entry which is preliminary data.</text>
</comment>
<name>A0A0G0J856_9BACT</name>
<dbReference type="InterPro" id="IPR012340">
    <property type="entry name" value="NA-bd_OB-fold"/>
</dbReference>
<keyword evidence="3" id="KW-0234">DNA repair</keyword>
<gene>
    <name evidence="5" type="ORF">US45_C0016G0003</name>
</gene>
<organism evidence="5 6">
    <name type="scientific">Candidatus Nomurabacteria bacterium GW2011_GWA1_37_20</name>
    <dbReference type="NCBI Taxonomy" id="1618729"/>
    <lineage>
        <taxon>Bacteria</taxon>
        <taxon>Candidatus Nomuraibacteriota</taxon>
    </lineage>
</organism>
<dbReference type="Pfam" id="PF11967">
    <property type="entry name" value="RecO_N"/>
    <property type="match status" value="1"/>
</dbReference>
<evidence type="ECO:0000259" key="4">
    <source>
        <dbReference type="Pfam" id="PF11967"/>
    </source>
</evidence>
<dbReference type="SUPFAM" id="SSF50249">
    <property type="entry name" value="Nucleic acid-binding proteins"/>
    <property type="match status" value="1"/>
</dbReference>
<evidence type="ECO:0000313" key="5">
    <source>
        <dbReference type="EMBL" id="KKQ32879.1"/>
    </source>
</evidence>
<dbReference type="GO" id="GO:0006302">
    <property type="term" value="P:double-strand break repair"/>
    <property type="evidence" value="ECO:0007669"/>
    <property type="project" value="TreeGrafter"/>
</dbReference>
<dbReference type="GO" id="GO:0043590">
    <property type="term" value="C:bacterial nucleoid"/>
    <property type="evidence" value="ECO:0007669"/>
    <property type="project" value="TreeGrafter"/>
</dbReference>